<evidence type="ECO:0000256" key="6">
    <source>
        <dbReference type="ARBA" id="ARBA00023002"/>
    </source>
</evidence>
<protein>
    <submittedName>
        <fullName evidence="12">2Fe-2S iron-sulfur cluster-binding protein</fullName>
    </submittedName>
</protein>
<keyword evidence="3" id="KW-0001">2Fe-2S</keyword>
<dbReference type="InterPro" id="IPR001433">
    <property type="entry name" value="OxRdtase_FAD/NAD-bd"/>
</dbReference>
<dbReference type="SUPFAM" id="SSF54292">
    <property type="entry name" value="2Fe-2S ferredoxin-like"/>
    <property type="match status" value="1"/>
</dbReference>
<dbReference type="Pfam" id="PF00111">
    <property type="entry name" value="Fer2"/>
    <property type="match status" value="1"/>
</dbReference>
<evidence type="ECO:0000259" key="10">
    <source>
        <dbReference type="PROSITE" id="PS51085"/>
    </source>
</evidence>
<dbReference type="InterPro" id="IPR036010">
    <property type="entry name" value="2Fe-2S_ferredoxin-like_sf"/>
</dbReference>
<feature type="region of interest" description="Disordered" evidence="9">
    <location>
        <begin position="247"/>
        <end position="280"/>
    </location>
</feature>
<dbReference type="CDD" id="cd00207">
    <property type="entry name" value="fer2"/>
    <property type="match status" value="1"/>
</dbReference>
<dbReference type="PROSITE" id="PS00197">
    <property type="entry name" value="2FE2S_FER_1"/>
    <property type="match status" value="1"/>
</dbReference>
<dbReference type="Pfam" id="PF00175">
    <property type="entry name" value="NAD_binding_1"/>
    <property type="match status" value="1"/>
</dbReference>
<evidence type="ECO:0000259" key="11">
    <source>
        <dbReference type="PROSITE" id="PS51384"/>
    </source>
</evidence>
<dbReference type="PANTHER" id="PTHR47354:SF8">
    <property type="entry name" value="1,2-PHENYLACETYL-COA EPOXIDASE, SUBUNIT E"/>
    <property type="match status" value="1"/>
</dbReference>
<dbReference type="InterPro" id="IPR039261">
    <property type="entry name" value="FNR_nucleotide-bd"/>
</dbReference>
<dbReference type="Proteomes" id="UP001612915">
    <property type="component" value="Unassembled WGS sequence"/>
</dbReference>
<keyword evidence="5" id="KW-0274">FAD</keyword>
<dbReference type="SUPFAM" id="SSF52343">
    <property type="entry name" value="Ferredoxin reductase-like, C-terminal NADP-linked domain"/>
    <property type="match status" value="1"/>
</dbReference>
<keyword evidence="2" id="KW-0285">Flavoprotein</keyword>
<dbReference type="PANTHER" id="PTHR47354">
    <property type="entry name" value="NADH OXIDOREDUCTASE HCR"/>
    <property type="match status" value="1"/>
</dbReference>
<feature type="domain" description="FAD-binding FR-type" evidence="11">
    <location>
        <begin position="2"/>
        <end position="105"/>
    </location>
</feature>
<gene>
    <name evidence="12" type="ORF">ACIB24_22035</name>
</gene>
<evidence type="ECO:0000256" key="7">
    <source>
        <dbReference type="ARBA" id="ARBA00023004"/>
    </source>
</evidence>
<dbReference type="InterPro" id="IPR050415">
    <property type="entry name" value="MRET"/>
</dbReference>
<dbReference type="PRINTS" id="PR00410">
    <property type="entry name" value="PHEHYDRXLASE"/>
</dbReference>
<dbReference type="InterPro" id="IPR006058">
    <property type="entry name" value="2Fe2S_fd_BS"/>
</dbReference>
<evidence type="ECO:0000313" key="13">
    <source>
        <dbReference type="Proteomes" id="UP001612915"/>
    </source>
</evidence>
<dbReference type="InterPro" id="IPR017938">
    <property type="entry name" value="Riboflavin_synthase-like_b-brl"/>
</dbReference>
<dbReference type="Gene3D" id="3.40.50.80">
    <property type="entry name" value="Nucleotide-binding domain of ferredoxin-NADP reductase (FNR) module"/>
    <property type="match status" value="1"/>
</dbReference>
<dbReference type="PROSITE" id="PS51384">
    <property type="entry name" value="FAD_FR"/>
    <property type="match status" value="1"/>
</dbReference>
<keyword evidence="6" id="KW-0560">Oxidoreductase</keyword>
<comment type="caution">
    <text evidence="12">The sequence shown here is derived from an EMBL/GenBank/DDBJ whole genome shotgun (WGS) entry which is preliminary data.</text>
</comment>
<dbReference type="InterPro" id="IPR001041">
    <property type="entry name" value="2Fe-2S_ferredoxin-type"/>
</dbReference>
<name>A0ABW8AUJ8_9ACTN</name>
<feature type="domain" description="2Fe-2S ferredoxin-type" evidence="10">
    <location>
        <begin position="284"/>
        <end position="373"/>
    </location>
</feature>
<accession>A0ABW8AUJ8</accession>
<evidence type="ECO:0000256" key="1">
    <source>
        <dbReference type="ARBA" id="ARBA00001974"/>
    </source>
</evidence>
<dbReference type="Gene3D" id="3.10.20.30">
    <property type="match status" value="1"/>
</dbReference>
<evidence type="ECO:0000313" key="12">
    <source>
        <dbReference type="EMBL" id="MFI7589758.1"/>
    </source>
</evidence>
<dbReference type="Gene3D" id="2.40.30.10">
    <property type="entry name" value="Translation factors"/>
    <property type="match status" value="1"/>
</dbReference>
<reference evidence="12 13" key="1">
    <citation type="submission" date="2024-10" db="EMBL/GenBank/DDBJ databases">
        <title>The Natural Products Discovery Center: Release of the First 8490 Sequenced Strains for Exploring Actinobacteria Biosynthetic Diversity.</title>
        <authorList>
            <person name="Kalkreuter E."/>
            <person name="Kautsar S.A."/>
            <person name="Yang D."/>
            <person name="Bader C.D."/>
            <person name="Teijaro C.N."/>
            <person name="Fluegel L."/>
            <person name="Davis C.M."/>
            <person name="Simpson J.R."/>
            <person name="Lauterbach L."/>
            <person name="Steele A.D."/>
            <person name="Gui C."/>
            <person name="Meng S."/>
            <person name="Li G."/>
            <person name="Viehrig K."/>
            <person name="Ye F."/>
            <person name="Su P."/>
            <person name="Kiefer A.F."/>
            <person name="Nichols A."/>
            <person name="Cepeda A.J."/>
            <person name="Yan W."/>
            <person name="Fan B."/>
            <person name="Jiang Y."/>
            <person name="Adhikari A."/>
            <person name="Zheng C.-J."/>
            <person name="Schuster L."/>
            <person name="Cowan T.M."/>
            <person name="Smanski M.J."/>
            <person name="Chevrette M.G."/>
            <person name="De Carvalho L.P.S."/>
            <person name="Shen B."/>
        </authorList>
    </citation>
    <scope>NUCLEOTIDE SEQUENCE [LARGE SCALE GENOMIC DNA]</scope>
    <source>
        <strain evidence="12 13">NPDC049639</strain>
    </source>
</reference>
<evidence type="ECO:0000256" key="4">
    <source>
        <dbReference type="ARBA" id="ARBA00022723"/>
    </source>
</evidence>
<dbReference type="CDD" id="cd06214">
    <property type="entry name" value="PA_degradation_oxidoreductase_like"/>
    <property type="match status" value="1"/>
</dbReference>
<dbReference type="EMBL" id="JBITLV010000009">
    <property type="protein sequence ID" value="MFI7589758.1"/>
    <property type="molecule type" value="Genomic_DNA"/>
</dbReference>
<evidence type="ECO:0000256" key="9">
    <source>
        <dbReference type="SAM" id="MobiDB-lite"/>
    </source>
</evidence>
<evidence type="ECO:0000256" key="5">
    <source>
        <dbReference type="ARBA" id="ARBA00022827"/>
    </source>
</evidence>
<evidence type="ECO:0000256" key="8">
    <source>
        <dbReference type="ARBA" id="ARBA00023014"/>
    </source>
</evidence>
<evidence type="ECO:0000256" key="2">
    <source>
        <dbReference type="ARBA" id="ARBA00022630"/>
    </source>
</evidence>
<keyword evidence="8" id="KW-0411">Iron-sulfur</keyword>
<dbReference type="InterPro" id="IPR017927">
    <property type="entry name" value="FAD-bd_FR_type"/>
</dbReference>
<evidence type="ECO:0000256" key="3">
    <source>
        <dbReference type="ARBA" id="ARBA00022714"/>
    </source>
</evidence>
<sequence length="373" mass="40528">MSRIRRVRVAAVKAETADARSVTFDVEPGDARWFRARPGQFLTVRVPVGDGDRRVARCYSLSNGPDDDPTITVKRAGPGSAWICDELRPGDELELLPPAGRFTPRSPDTDLLLVAAGSGITPVMSILRWVLGTGYGHVALLYANRDAEAVIFERQLRLLDVRHPGRLSVTHWLESERGLPTAEALAPLLGPYAERETYLCGPEPFMAAVEAAQASLGGQRNGQLGRLHVERYESLTEDPFVAAARADAEDERHAAERATTPDEPAEVKEEPADDVPPESTAGATVVEVEFDGDKHRLPWTPGRPLLEVLEAAGIAAPFSCREGNCGACACLVLEGRMTMRRNETLTPEDLADGYVLACQADPDAPLVRVSYDE</sequence>
<proteinExistence type="predicted"/>
<dbReference type="PROSITE" id="PS51085">
    <property type="entry name" value="2FE2S_FER_2"/>
    <property type="match status" value="1"/>
</dbReference>
<dbReference type="SUPFAM" id="SSF63380">
    <property type="entry name" value="Riboflavin synthase domain-like"/>
    <property type="match status" value="1"/>
</dbReference>
<feature type="compositionally biased region" description="Basic and acidic residues" evidence="9">
    <location>
        <begin position="247"/>
        <end position="270"/>
    </location>
</feature>
<dbReference type="InterPro" id="IPR012675">
    <property type="entry name" value="Beta-grasp_dom_sf"/>
</dbReference>
<keyword evidence="13" id="KW-1185">Reference proteome</keyword>
<keyword evidence="4" id="KW-0479">Metal-binding</keyword>
<comment type="cofactor">
    <cofactor evidence="1">
        <name>FAD</name>
        <dbReference type="ChEBI" id="CHEBI:57692"/>
    </cofactor>
</comment>
<dbReference type="RefSeq" id="WP_398284359.1">
    <property type="nucleotide sequence ID" value="NZ_JBITLV010000009.1"/>
</dbReference>
<keyword evidence="7" id="KW-0408">Iron</keyword>
<organism evidence="12 13">
    <name type="scientific">Spongisporangium articulatum</name>
    <dbReference type="NCBI Taxonomy" id="3362603"/>
    <lineage>
        <taxon>Bacteria</taxon>
        <taxon>Bacillati</taxon>
        <taxon>Actinomycetota</taxon>
        <taxon>Actinomycetes</taxon>
        <taxon>Kineosporiales</taxon>
        <taxon>Kineosporiaceae</taxon>
        <taxon>Spongisporangium</taxon>
    </lineage>
</organism>